<gene>
    <name evidence="1" type="ORF">OS493_007643</name>
</gene>
<organism evidence="1 2">
    <name type="scientific">Desmophyllum pertusum</name>
    <dbReference type="NCBI Taxonomy" id="174260"/>
    <lineage>
        <taxon>Eukaryota</taxon>
        <taxon>Metazoa</taxon>
        <taxon>Cnidaria</taxon>
        <taxon>Anthozoa</taxon>
        <taxon>Hexacorallia</taxon>
        <taxon>Scleractinia</taxon>
        <taxon>Caryophylliina</taxon>
        <taxon>Caryophylliidae</taxon>
        <taxon>Desmophyllum</taxon>
    </lineage>
</organism>
<dbReference type="EMBL" id="MU827304">
    <property type="protein sequence ID" value="KAJ7365006.1"/>
    <property type="molecule type" value="Genomic_DNA"/>
</dbReference>
<protein>
    <submittedName>
        <fullName evidence="1">Uncharacterized protein</fullName>
    </submittedName>
</protein>
<comment type="caution">
    <text evidence="1">The sequence shown here is derived from an EMBL/GenBank/DDBJ whole genome shotgun (WGS) entry which is preliminary data.</text>
</comment>
<dbReference type="AlphaFoldDB" id="A0A9X0CM60"/>
<name>A0A9X0CM60_9CNID</name>
<keyword evidence="2" id="KW-1185">Reference proteome</keyword>
<reference evidence="1" key="1">
    <citation type="submission" date="2023-01" db="EMBL/GenBank/DDBJ databases">
        <title>Genome assembly of the deep-sea coral Lophelia pertusa.</title>
        <authorList>
            <person name="Herrera S."/>
            <person name="Cordes E."/>
        </authorList>
    </citation>
    <scope>NUCLEOTIDE SEQUENCE</scope>
    <source>
        <strain evidence="1">USNM1676648</strain>
        <tissue evidence="1">Polyp</tissue>
    </source>
</reference>
<sequence length="146" mass="16450">MCEFCITAHKRINATKDHQILSLEEVRKLGGQALAKPAFCEKHVVTFSEVNKQVDFVFDEQVKALEHQRAKLKLEATTQGQVKVNQIESQTEMLSLVLAQLQIGIDFTDRAIADGDDVKLLSMKKQLIQRLSQLNSSQNQLAPCEE</sequence>
<proteinExistence type="predicted"/>
<evidence type="ECO:0000313" key="2">
    <source>
        <dbReference type="Proteomes" id="UP001163046"/>
    </source>
</evidence>
<accession>A0A9X0CM60</accession>
<evidence type="ECO:0000313" key="1">
    <source>
        <dbReference type="EMBL" id="KAJ7365006.1"/>
    </source>
</evidence>
<dbReference type="Proteomes" id="UP001163046">
    <property type="component" value="Unassembled WGS sequence"/>
</dbReference>